<dbReference type="Gene3D" id="3.30.70.980">
    <property type="match status" value="2"/>
</dbReference>
<dbReference type="AlphaFoldDB" id="A0A7S8ID23"/>
<dbReference type="InterPro" id="IPR048300">
    <property type="entry name" value="TACO1_YebC-like_2nd/3rd_dom"/>
</dbReference>
<feature type="domain" description="TACO1/YebC-like N-terminal" evidence="8">
    <location>
        <begin position="5"/>
        <end position="76"/>
    </location>
</feature>
<organism evidence="9 10">
    <name type="scientific">Phototrophicus methaneseepsis</name>
    <dbReference type="NCBI Taxonomy" id="2710758"/>
    <lineage>
        <taxon>Bacteria</taxon>
        <taxon>Bacillati</taxon>
        <taxon>Chloroflexota</taxon>
        <taxon>Candidatus Thermofontia</taxon>
        <taxon>Phototrophicales</taxon>
        <taxon>Phototrophicaceae</taxon>
        <taxon>Phototrophicus</taxon>
    </lineage>
</organism>
<dbReference type="Proteomes" id="UP000594468">
    <property type="component" value="Chromosome"/>
</dbReference>
<evidence type="ECO:0000256" key="5">
    <source>
        <dbReference type="ARBA" id="ARBA00023163"/>
    </source>
</evidence>
<dbReference type="EMBL" id="CP062983">
    <property type="protein sequence ID" value="QPC81117.1"/>
    <property type="molecule type" value="Genomic_DNA"/>
</dbReference>
<dbReference type="InterPro" id="IPR049083">
    <property type="entry name" value="TACO1_YebC_N"/>
</dbReference>
<dbReference type="InterPro" id="IPR002876">
    <property type="entry name" value="Transcrip_reg_TACO1-like"/>
</dbReference>
<keyword evidence="10" id="KW-1185">Reference proteome</keyword>
<dbReference type="SUPFAM" id="SSF75625">
    <property type="entry name" value="YebC-like"/>
    <property type="match status" value="1"/>
</dbReference>
<comment type="subcellular location">
    <subcellularLocation>
        <location evidence="6">Cytoplasm</location>
    </subcellularLocation>
</comment>
<feature type="domain" description="TACO1/YebC-like second and third" evidence="7">
    <location>
        <begin position="83"/>
        <end position="237"/>
    </location>
</feature>
<dbReference type="InterPro" id="IPR017856">
    <property type="entry name" value="Integrase-like_N"/>
</dbReference>
<reference evidence="9 10" key="1">
    <citation type="submission" date="2020-02" db="EMBL/GenBank/DDBJ databases">
        <authorList>
            <person name="Zheng R.K."/>
            <person name="Sun C.M."/>
        </authorList>
    </citation>
    <scope>NUCLEOTIDE SEQUENCE [LARGE SCALE GENOMIC DNA]</scope>
    <source>
        <strain evidence="10">rifampicinis</strain>
    </source>
</reference>
<dbReference type="NCBIfam" id="NF001030">
    <property type="entry name" value="PRK00110.1"/>
    <property type="match status" value="1"/>
</dbReference>
<accession>A0A7S8ID23</accession>
<evidence type="ECO:0000313" key="9">
    <source>
        <dbReference type="EMBL" id="QPC81117.1"/>
    </source>
</evidence>
<dbReference type="GO" id="GO:0006355">
    <property type="term" value="P:regulation of DNA-templated transcription"/>
    <property type="evidence" value="ECO:0007669"/>
    <property type="project" value="UniProtKB-UniRule"/>
</dbReference>
<dbReference type="PANTHER" id="PTHR12532">
    <property type="entry name" value="TRANSLATIONAL ACTIVATOR OF CYTOCHROME C OXIDASE 1"/>
    <property type="match status" value="1"/>
</dbReference>
<evidence type="ECO:0000256" key="6">
    <source>
        <dbReference type="HAMAP-Rule" id="MF_00693"/>
    </source>
</evidence>
<dbReference type="Pfam" id="PF20772">
    <property type="entry name" value="TACO1_YebC_N"/>
    <property type="match status" value="1"/>
</dbReference>
<dbReference type="InterPro" id="IPR029072">
    <property type="entry name" value="YebC-like"/>
</dbReference>
<evidence type="ECO:0000256" key="2">
    <source>
        <dbReference type="ARBA" id="ARBA00022490"/>
    </source>
</evidence>
<dbReference type="Pfam" id="PF01709">
    <property type="entry name" value="Transcrip_reg"/>
    <property type="match status" value="1"/>
</dbReference>
<gene>
    <name evidence="9" type="ORF">G4Y79_15550</name>
</gene>
<dbReference type="InterPro" id="IPR026564">
    <property type="entry name" value="Transcrip_reg_TACO1-like_dom3"/>
</dbReference>
<comment type="similarity">
    <text evidence="1 6">Belongs to the TACO1 family.</text>
</comment>
<evidence type="ECO:0000256" key="1">
    <source>
        <dbReference type="ARBA" id="ARBA00008724"/>
    </source>
</evidence>
<evidence type="ECO:0000256" key="4">
    <source>
        <dbReference type="ARBA" id="ARBA00023125"/>
    </source>
</evidence>
<sequence>MSGHSKWSTIKRKKSAEDAKRGKIFTRIAKEVTLAAREGGGDESMNPKLALAVSKAKAANMPKDNIERAIKKGTGELEGGQLESFTYEGYGIDGVAFIVEVLTDNKNRALAEVKNAFNKNGGSLASNGAVSWQFEQKGYITITREGVDFDELFLVAAEAGAEDVVDEGDAILVFTPREAYGAVESTLRENGYKVEDGELRWFAQNETVLPVSKAMQNMRLLERLEDLDDVQSVSSNLEITEELALAYDE</sequence>
<evidence type="ECO:0000259" key="8">
    <source>
        <dbReference type="Pfam" id="PF20772"/>
    </source>
</evidence>
<proteinExistence type="inferred from homology"/>
<protein>
    <recommendedName>
        <fullName evidence="6">Probable transcriptional regulatory protein G4Y79_15550</fullName>
    </recommendedName>
</protein>
<dbReference type="NCBIfam" id="NF009044">
    <property type="entry name" value="PRK12378.1"/>
    <property type="match status" value="1"/>
</dbReference>
<dbReference type="GO" id="GO:0003677">
    <property type="term" value="F:DNA binding"/>
    <property type="evidence" value="ECO:0007669"/>
    <property type="project" value="UniProtKB-UniRule"/>
</dbReference>
<dbReference type="NCBIfam" id="TIGR01033">
    <property type="entry name" value="YebC/PmpR family DNA-binding transcriptional regulator"/>
    <property type="match status" value="1"/>
</dbReference>
<evidence type="ECO:0000313" key="10">
    <source>
        <dbReference type="Proteomes" id="UP000594468"/>
    </source>
</evidence>
<dbReference type="KEGG" id="pmet:G4Y79_15550"/>
<keyword evidence="3 6" id="KW-0805">Transcription regulation</keyword>
<keyword evidence="2 6" id="KW-0963">Cytoplasm</keyword>
<evidence type="ECO:0000259" key="7">
    <source>
        <dbReference type="Pfam" id="PF01709"/>
    </source>
</evidence>
<evidence type="ECO:0000256" key="3">
    <source>
        <dbReference type="ARBA" id="ARBA00023015"/>
    </source>
</evidence>
<dbReference type="Gene3D" id="1.10.10.200">
    <property type="match status" value="1"/>
</dbReference>
<keyword evidence="4 6" id="KW-0238">DNA-binding</keyword>
<dbReference type="RefSeq" id="WP_195169190.1">
    <property type="nucleotide sequence ID" value="NZ_CP062983.1"/>
</dbReference>
<dbReference type="GO" id="GO:0005829">
    <property type="term" value="C:cytosol"/>
    <property type="evidence" value="ECO:0007669"/>
    <property type="project" value="TreeGrafter"/>
</dbReference>
<dbReference type="HAMAP" id="MF_00693">
    <property type="entry name" value="Transcrip_reg_TACO1"/>
    <property type="match status" value="1"/>
</dbReference>
<dbReference type="PANTHER" id="PTHR12532:SF6">
    <property type="entry name" value="TRANSCRIPTIONAL REGULATORY PROTEIN YEBC-RELATED"/>
    <property type="match status" value="1"/>
</dbReference>
<name>A0A7S8ID23_9CHLR</name>
<keyword evidence="5 6" id="KW-0804">Transcription</keyword>
<dbReference type="FunFam" id="1.10.10.200:FF:000002">
    <property type="entry name" value="Probable transcriptional regulatory protein CLM62_37755"/>
    <property type="match status" value="1"/>
</dbReference>